<sequence>MASTTGTMETDDEPQANAAGVKTGGLNIDIHPLVIVNISDHGTRKKSLAKGKGVRVLGILLGIQEGRDVEICNSFELDYKIVNGSIQLNKDSLEVKAEQYKKVFDKYEPLGWYSNSPDKVPLGEVLEGDLQLHKQIAAIYENPLYLLLDTSMAPGARELPLQIFESELHIIDDTPTFTLAKSTYKLKSEDAERISVDQVSRLSQGGAGSGSSALSSHLNSLNSAITMLQKRVLQILKPLEGMERGEIPMDHNMLRQVQALCNRLPTVDTTEFDGELLEQQRDALLVAYLGAMTKGTNTANEVTDKYNLAFERQSRRRGLF</sequence>
<dbReference type="Pfam" id="PF13012">
    <property type="entry name" value="MitMem_reg"/>
    <property type="match status" value="1"/>
</dbReference>
<dbReference type="AlphaFoldDB" id="A0A7S1HE50"/>
<feature type="domain" description="MPN" evidence="4">
    <location>
        <begin position="28"/>
        <end position="170"/>
    </location>
</feature>
<gene>
    <name evidence="5" type="ORF">HAND00432_LOCUS30601</name>
</gene>
<reference evidence="5" key="1">
    <citation type="submission" date="2021-01" db="EMBL/GenBank/DDBJ databases">
        <authorList>
            <person name="Corre E."/>
            <person name="Pelletier E."/>
            <person name="Niang G."/>
            <person name="Scheremetjew M."/>
            <person name="Finn R."/>
            <person name="Kale V."/>
            <person name="Holt S."/>
            <person name="Cochrane G."/>
            <person name="Meng A."/>
            <person name="Brown T."/>
            <person name="Cohen L."/>
        </authorList>
    </citation>
    <scope>NUCLEOTIDE SEQUENCE</scope>
    <source>
        <strain evidence="5">CCMP644</strain>
    </source>
</reference>
<dbReference type="Pfam" id="PF01398">
    <property type="entry name" value="JAB"/>
    <property type="match status" value="1"/>
</dbReference>
<dbReference type="CDD" id="cd08063">
    <property type="entry name" value="MPN_CSN6"/>
    <property type="match status" value="1"/>
</dbReference>
<dbReference type="Gene3D" id="3.40.140.10">
    <property type="entry name" value="Cytidine Deaminase, domain 2"/>
    <property type="match status" value="1"/>
</dbReference>
<dbReference type="GO" id="GO:0008237">
    <property type="term" value="F:metallopeptidase activity"/>
    <property type="evidence" value="ECO:0007669"/>
    <property type="project" value="InterPro"/>
</dbReference>
<organism evidence="5">
    <name type="scientific">Hemiselmis andersenii</name>
    <name type="common">Cryptophyte alga</name>
    <dbReference type="NCBI Taxonomy" id="464988"/>
    <lineage>
        <taxon>Eukaryota</taxon>
        <taxon>Cryptophyceae</taxon>
        <taxon>Cryptomonadales</taxon>
        <taxon>Hemiselmidaceae</taxon>
        <taxon>Hemiselmis</taxon>
    </lineage>
</organism>
<dbReference type="PROSITE" id="PS50249">
    <property type="entry name" value="MPN"/>
    <property type="match status" value="1"/>
</dbReference>
<comment type="function">
    <text evidence="2">Component of the COP9 signalosome complex (CSN), a complex involved in various cellular and developmental processes.</text>
</comment>
<protein>
    <recommendedName>
        <fullName evidence="2">COP9 signalosome complex subunit 6</fullName>
    </recommendedName>
</protein>
<name>A0A7S1HE50_HEMAN</name>
<dbReference type="InterPro" id="IPR033859">
    <property type="entry name" value="MPN_CSN6"/>
</dbReference>
<feature type="region of interest" description="Disordered" evidence="3">
    <location>
        <begin position="1"/>
        <end position="20"/>
    </location>
</feature>
<evidence type="ECO:0000313" key="5">
    <source>
        <dbReference type="EMBL" id="CAD8979591.1"/>
    </source>
</evidence>
<evidence type="ECO:0000259" key="4">
    <source>
        <dbReference type="PROSITE" id="PS50249"/>
    </source>
</evidence>
<evidence type="ECO:0000256" key="1">
    <source>
        <dbReference type="ARBA" id="ARBA00010893"/>
    </source>
</evidence>
<dbReference type="InterPro" id="IPR037518">
    <property type="entry name" value="MPN"/>
</dbReference>
<dbReference type="GO" id="GO:0008180">
    <property type="term" value="C:COP9 signalosome"/>
    <property type="evidence" value="ECO:0007669"/>
    <property type="project" value="UniProtKB-UniRule"/>
</dbReference>
<dbReference type="SMART" id="SM00232">
    <property type="entry name" value="JAB_MPN"/>
    <property type="match status" value="1"/>
</dbReference>
<dbReference type="EMBL" id="HBFX01050801">
    <property type="protein sequence ID" value="CAD8979591.1"/>
    <property type="molecule type" value="Transcribed_RNA"/>
</dbReference>
<evidence type="ECO:0000256" key="3">
    <source>
        <dbReference type="SAM" id="MobiDB-lite"/>
    </source>
</evidence>
<evidence type="ECO:0000256" key="2">
    <source>
        <dbReference type="RuleBase" id="RU367006"/>
    </source>
</evidence>
<keyword evidence="2" id="KW-0963">Cytoplasm</keyword>
<keyword evidence="2" id="KW-0539">Nucleus</keyword>
<keyword evidence="2" id="KW-0736">Signalosome</keyword>
<comment type="similarity">
    <text evidence="1 2">Belongs to the peptidase M67A family. CSN6 subfamily.</text>
</comment>
<dbReference type="InterPro" id="IPR024969">
    <property type="entry name" value="EIF3F/CSN6-like_C"/>
</dbReference>
<dbReference type="InterPro" id="IPR000555">
    <property type="entry name" value="JAMM/MPN+_dom"/>
</dbReference>
<proteinExistence type="inferred from homology"/>
<dbReference type="GO" id="GO:0005737">
    <property type="term" value="C:cytoplasm"/>
    <property type="evidence" value="ECO:0007669"/>
    <property type="project" value="UniProtKB-SubCell"/>
</dbReference>
<comment type="subcellular location">
    <subcellularLocation>
        <location evidence="2">Cytoplasm</location>
    </subcellularLocation>
    <subcellularLocation>
        <location evidence="2">Nucleus</location>
    </subcellularLocation>
</comment>
<dbReference type="PANTHER" id="PTHR10540">
    <property type="entry name" value="EUKARYOTIC TRANSLATION INITIATION FACTOR 3 SUBUNIT F-RELATED"/>
    <property type="match status" value="1"/>
</dbReference>
<dbReference type="PANTHER" id="PTHR10540:SF8">
    <property type="entry name" value="COP9 SIGNALOSOME COMPLEX SUBUNIT 6"/>
    <property type="match status" value="1"/>
</dbReference>
<dbReference type="GO" id="GO:0000338">
    <property type="term" value="P:protein deneddylation"/>
    <property type="evidence" value="ECO:0007669"/>
    <property type="project" value="InterPro"/>
</dbReference>
<accession>A0A7S1HE50</accession>